<organism evidence="2 3">
    <name type="scientific">Planctopirus ephydatiae</name>
    <dbReference type="NCBI Taxonomy" id="2528019"/>
    <lineage>
        <taxon>Bacteria</taxon>
        <taxon>Pseudomonadati</taxon>
        <taxon>Planctomycetota</taxon>
        <taxon>Planctomycetia</taxon>
        <taxon>Planctomycetales</taxon>
        <taxon>Planctomycetaceae</taxon>
        <taxon>Planctopirus</taxon>
    </lineage>
</organism>
<gene>
    <name evidence="2" type="ORF">Spb1_35980</name>
</gene>
<proteinExistence type="predicted"/>
<dbReference type="EMBL" id="CP036299">
    <property type="protein sequence ID" value="QDV31653.1"/>
    <property type="molecule type" value="Genomic_DNA"/>
</dbReference>
<dbReference type="AlphaFoldDB" id="A0A518GSU5"/>
<keyword evidence="1" id="KW-0732">Signal</keyword>
<evidence type="ECO:0000313" key="3">
    <source>
        <dbReference type="Proteomes" id="UP000315349"/>
    </source>
</evidence>
<protein>
    <submittedName>
        <fullName evidence="2">Uncharacterized protein</fullName>
    </submittedName>
</protein>
<accession>A0A518GSU5</accession>
<evidence type="ECO:0000313" key="2">
    <source>
        <dbReference type="EMBL" id="QDV31653.1"/>
    </source>
</evidence>
<evidence type="ECO:0000256" key="1">
    <source>
        <dbReference type="SAM" id="SignalP"/>
    </source>
</evidence>
<dbReference type="Proteomes" id="UP000315349">
    <property type="component" value="Chromosome"/>
</dbReference>
<feature type="signal peptide" evidence="1">
    <location>
        <begin position="1"/>
        <end position="24"/>
    </location>
</feature>
<reference evidence="2 3" key="1">
    <citation type="submission" date="2019-02" db="EMBL/GenBank/DDBJ databases">
        <title>Deep-cultivation of Planctomycetes and their phenomic and genomic characterization uncovers novel biology.</title>
        <authorList>
            <person name="Wiegand S."/>
            <person name="Jogler M."/>
            <person name="Boedeker C."/>
            <person name="Pinto D."/>
            <person name="Vollmers J."/>
            <person name="Rivas-Marin E."/>
            <person name="Kohn T."/>
            <person name="Peeters S.H."/>
            <person name="Heuer A."/>
            <person name="Rast P."/>
            <person name="Oberbeckmann S."/>
            <person name="Bunk B."/>
            <person name="Jeske O."/>
            <person name="Meyerdierks A."/>
            <person name="Storesund J.E."/>
            <person name="Kallscheuer N."/>
            <person name="Luecker S."/>
            <person name="Lage O.M."/>
            <person name="Pohl T."/>
            <person name="Merkel B.J."/>
            <person name="Hornburger P."/>
            <person name="Mueller R.-W."/>
            <person name="Bruemmer F."/>
            <person name="Labrenz M."/>
            <person name="Spormann A.M."/>
            <person name="Op den Camp H."/>
            <person name="Overmann J."/>
            <person name="Amann R."/>
            <person name="Jetten M.S.M."/>
            <person name="Mascher T."/>
            <person name="Medema M.H."/>
            <person name="Devos D.P."/>
            <person name="Kaster A.-K."/>
            <person name="Ovreas L."/>
            <person name="Rohde M."/>
            <person name="Galperin M.Y."/>
            <person name="Jogler C."/>
        </authorList>
    </citation>
    <scope>NUCLEOTIDE SEQUENCE [LARGE SCALE GENOMIC DNA]</scope>
    <source>
        <strain evidence="2 3">Spb1</strain>
    </source>
</reference>
<name>A0A518GSU5_9PLAN</name>
<sequence precursor="true">MKKTVLSTSIAFVIGLISANASFAADLNGAWTLSFPSESSAWTFVQATPQSRDFTASSTVTVGPLTYAYAINPGITVGKYVVGVETLSVQQQTGFPIGVLVANSDGETLSGVLFGLDASQTPVSGTKVVVAPSSGNRVRR</sequence>
<keyword evidence="3" id="KW-1185">Reference proteome</keyword>
<dbReference type="RefSeq" id="WP_145302855.1">
    <property type="nucleotide sequence ID" value="NZ_CP036299.1"/>
</dbReference>
<feature type="chain" id="PRO_5022193780" evidence="1">
    <location>
        <begin position="25"/>
        <end position="140"/>
    </location>
</feature>
<dbReference type="KEGG" id="peh:Spb1_35980"/>